<dbReference type="EMBL" id="MBFT01000442">
    <property type="protein sequence ID" value="PVU91078.1"/>
    <property type="molecule type" value="Genomic_DNA"/>
</dbReference>
<evidence type="ECO:0000256" key="2">
    <source>
        <dbReference type="ARBA" id="ARBA00007530"/>
    </source>
</evidence>
<dbReference type="Proteomes" id="UP000245699">
    <property type="component" value="Unassembled WGS sequence"/>
</dbReference>
<dbReference type="AlphaFoldDB" id="A0A2T9Y9B2"/>
<feature type="region of interest" description="Disordered" evidence="8">
    <location>
        <begin position="257"/>
        <end position="276"/>
    </location>
</feature>
<feature type="domain" description="Transcription initiation factor TFIID subunit 12" evidence="9">
    <location>
        <begin position="307"/>
        <end position="374"/>
    </location>
</feature>
<dbReference type="GO" id="GO:0046982">
    <property type="term" value="F:protein heterodimerization activity"/>
    <property type="evidence" value="ECO:0007669"/>
    <property type="project" value="InterPro"/>
</dbReference>
<dbReference type="PANTHER" id="PTHR12264">
    <property type="entry name" value="TRANSCRIPTION INITIATION FACTOR TFIID SUBUNIT 12"/>
    <property type="match status" value="1"/>
</dbReference>
<proteinExistence type="inferred from homology"/>
<evidence type="ECO:0000259" key="9">
    <source>
        <dbReference type="Pfam" id="PF03847"/>
    </source>
</evidence>
<feature type="compositionally biased region" description="Basic residues" evidence="8">
    <location>
        <begin position="57"/>
        <end position="69"/>
    </location>
</feature>
<feature type="compositionally biased region" description="Polar residues" evidence="8">
    <location>
        <begin position="30"/>
        <end position="47"/>
    </location>
</feature>
<feature type="region of interest" description="Disordered" evidence="8">
    <location>
        <begin position="110"/>
        <end position="130"/>
    </location>
</feature>
<evidence type="ECO:0000256" key="7">
    <source>
        <dbReference type="ARBA" id="ARBA00093657"/>
    </source>
</evidence>
<evidence type="ECO:0000256" key="3">
    <source>
        <dbReference type="ARBA" id="ARBA00023015"/>
    </source>
</evidence>
<dbReference type="SUPFAM" id="SSF47113">
    <property type="entry name" value="Histone-fold"/>
    <property type="match status" value="1"/>
</dbReference>
<feature type="compositionally biased region" description="Polar residues" evidence="8">
    <location>
        <begin position="215"/>
        <end position="232"/>
    </location>
</feature>
<evidence type="ECO:0000313" key="12">
    <source>
        <dbReference type="Proteomes" id="UP000245699"/>
    </source>
</evidence>
<comment type="caution">
    <text evidence="10">The sequence shown here is derived from an EMBL/GenBank/DDBJ whole genome shotgun (WGS) entry which is preliminary data.</text>
</comment>
<evidence type="ECO:0000256" key="4">
    <source>
        <dbReference type="ARBA" id="ARBA00023163"/>
    </source>
</evidence>
<keyword evidence="4" id="KW-0804">Transcription</keyword>
<organism evidence="10 12">
    <name type="scientific">Furculomyces boomerangus</name>
    <dbReference type="NCBI Taxonomy" id="61424"/>
    <lineage>
        <taxon>Eukaryota</taxon>
        <taxon>Fungi</taxon>
        <taxon>Fungi incertae sedis</taxon>
        <taxon>Zoopagomycota</taxon>
        <taxon>Kickxellomycotina</taxon>
        <taxon>Harpellomycetes</taxon>
        <taxon>Harpellales</taxon>
        <taxon>Harpellaceae</taxon>
        <taxon>Furculomyces</taxon>
    </lineage>
</organism>
<keyword evidence="12" id="KW-1185">Reference proteome</keyword>
<dbReference type="PANTHER" id="PTHR12264:SF21">
    <property type="entry name" value="TRANSCRIPTION INITIATION FACTOR TFIID SUBUNIT 12"/>
    <property type="match status" value="1"/>
</dbReference>
<evidence type="ECO:0000256" key="5">
    <source>
        <dbReference type="ARBA" id="ARBA00023242"/>
    </source>
</evidence>
<dbReference type="GO" id="GO:0017025">
    <property type="term" value="F:TBP-class protein binding"/>
    <property type="evidence" value="ECO:0007669"/>
    <property type="project" value="TreeGrafter"/>
</dbReference>
<dbReference type="STRING" id="61424.A0A2T9Y9B2"/>
<comment type="subcellular location">
    <subcellularLocation>
        <location evidence="1">Nucleus</location>
    </subcellularLocation>
</comment>
<dbReference type="Gene3D" id="1.10.20.10">
    <property type="entry name" value="Histone, subunit A"/>
    <property type="match status" value="1"/>
</dbReference>
<keyword evidence="3" id="KW-0805">Transcription regulation</keyword>
<dbReference type="InterPro" id="IPR009072">
    <property type="entry name" value="Histone-fold"/>
</dbReference>
<feature type="compositionally biased region" description="Polar residues" evidence="8">
    <location>
        <begin position="110"/>
        <end position="120"/>
    </location>
</feature>
<dbReference type="GO" id="GO:0005669">
    <property type="term" value="C:transcription factor TFIID complex"/>
    <property type="evidence" value="ECO:0007669"/>
    <property type="project" value="InterPro"/>
</dbReference>
<dbReference type="FunFam" id="1.10.20.10:FF:000011">
    <property type="entry name" value="Transcription initiation factor TFIID subunit 12"/>
    <property type="match status" value="1"/>
</dbReference>
<reference evidence="10 12" key="1">
    <citation type="journal article" date="2018" name="MBio">
        <title>Comparative Genomics Reveals the Core Gene Toolbox for the Fungus-Insect Symbiosis.</title>
        <authorList>
            <person name="Wang Y."/>
            <person name="Stata M."/>
            <person name="Wang W."/>
            <person name="Stajich J.E."/>
            <person name="White M.M."/>
            <person name="Moncalvo J.M."/>
        </authorList>
    </citation>
    <scope>NUCLEOTIDE SEQUENCE [LARGE SCALE GENOMIC DNA]</scope>
    <source>
        <strain evidence="10 12">AUS-77-4</strain>
    </source>
</reference>
<dbReference type="InterPro" id="IPR037794">
    <property type="entry name" value="TAF12"/>
</dbReference>
<feature type="region of interest" description="Disordered" evidence="8">
    <location>
        <begin position="1"/>
        <end position="75"/>
    </location>
</feature>
<evidence type="ECO:0000256" key="8">
    <source>
        <dbReference type="SAM" id="MobiDB-lite"/>
    </source>
</evidence>
<sequence>MEENFQHLELPGTNKKTDANSNPKEAGSPTGFQSTQMYRTPSMNPDDNSGDEEKTARMKKQKSSQKLTKKSVPENMNLNLLGKAKIQQAQILLTRQKKLLEKSSHLINSNSLENKANTQENNDHTSSNVSSNSYNAVIKYTGEGEMDSGVVSNALNEGVKNVQIRLLVLKTEHENARGNEKLQNQIIEEVEKLNYFLFQASSLLAGIPANPEQRSLGNSLLKQSTPNLNNPKVQAPGESSPFLKSKKPLSRLGQSVSSIDDIESASKPEPNINNTTFSLSGPISQVIAQRSRQTAPVTQENSSRILSKRKIQELVSEIDPNERIEPEVEDLLCDIADEFIESVVNFSCQLAKHRKSNVLEAKDVQLHLERNWNIRIPGFASEEIRSVRKSNLPASYQQKLGAINSIKHLKRFD</sequence>
<dbReference type="GO" id="GO:0003677">
    <property type="term" value="F:DNA binding"/>
    <property type="evidence" value="ECO:0007669"/>
    <property type="project" value="TreeGrafter"/>
</dbReference>
<feature type="region of interest" description="Disordered" evidence="8">
    <location>
        <begin position="215"/>
        <end position="251"/>
    </location>
</feature>
<evidence type="ECO:0000256" key="6">
    <source>
        <dbReference type="ARBA" id="ARBA00075089"/>
    </source>
</evidence>
<evidence type="ECO:0000256" key="1">
    <source>
        <dbReference type="ARBA" id="ARBA00004123"/>
    </source>
</evidence>
<dbReference type="Pfam" id="PF03847">
    <property type="entry name" value="TFIID_20kDa"/>
    <property type="match status" value="1"/>
</dbReference>
<gene>
    <name evidence="11" type="ORF">BB559_004295</name>
    <name evidence="10" type="ORF">BB559_005311</name>
</gene>
<name>A0A2T9Y9B2_9FUNG</name>
<dbReference type="GO" id="GO:0000124">
    <property type="term" value="C:SAGA complex"/>
    <property type="evidence" value="ECO:0007669"/>
    <property type="project" value="InterPro"/>
</dbReference>
<dbReference type="CDD" id="cd07981">
    <property type="entry name" value="HFD_TAF12"/>
    <property type="match status" value="1"/>
</dbReference>
<comment type="similarity">
    <text evidence="2">Belongs to the TAF12 family.</text>
</comment>
<dbReference type="EMBL" id="MBFT01000589">
    <property type="protein sequence ID" value="PVU88923.1"/>
    <property type="molecule type" value="Genomic_DNA"/>
</dbReference>
<dbReference type="OrthoDB" id="2193432at2759"/>
<dbReference type="GO" id="GO:0051123">
    <property type="term" value="P:RNA polymerase II preinitiation complex assembly"/>
    <property type="evidence" value="ECO:0007669"/>
    <property type="project" value="TreeGrafter"/>
</dbReference>
<keyword evidence="5" id="KW-0539">Nucleus</keyword>
<evidence type="ECO:0000313" key="11">
    <source>
        <dbReference type="EMBL" id="PVU91078.1"/>
    </source>
</evidence>
<evidence type="ECO:0000313" key="10">
    <source>
        <dbReference type="EMBL" id="PVU88923.1"/>
    </source>
</evidence>
<accession>A0A2T9Y9B2</accession>
<protein>
    <recommendedName>
        <fullName evidence="6">TBP-associated factor 12</fullName>
    </recommendedName>
    <alternativeName>
        <fullName evidence="7">Transcription initiation factor TFIID subunit 12</fullName>
    </alternativeName>
</protein>
<dbReference type="InterPro" id="IPR003228">
    <property type="entry name" value="TFIID_TAF12_dom"/>
</dbReference>